<keyword evidence="13" id="KW-1185">Reference proteome</keyword>
<evidence type="ECO:0000256" key="7">
    <source>
        <dbReference type="ARBA" id="ARBA00023224"/>
    </source>
</evidence>
<dbReference type="PROSITE" id="PS00237">
    <property type="entry name" value="G_PROTEIN_RECEP_F1_1"/>
    <property type="match status" value="1"/>
</dbReference>
<dbReference type="Pfam" id="PF00001">
    <property type="entry name" value="7tm_1"/>
    <property type="match status" value="1"/>
</dbReference>
<keyword evidence="6 8" id="KW-0675">Receptor</keyword>
<comment type="similarity">
    <text evidence="8">Belongs to the G-protein coupled receptor 1 family.</text>
</comment>
<evidence type="ECO:0000259" key="11">
    <source>
        <dbReference type="PROSITE" id="PS50262"/>
    </source>
</evidence>
<dbReference type="GO" id="GO:0004930">
    <property type="term" value="F:G protein-coupled receptor activity"/>
    <property type="evidence" value="ECO:0007669"/>
    <property type="project" value="UniProtKB-KW"/>
</dbReference>
<dbReference type="CDD" id="cd00637">
    <property type="entry name" value="7tm_classA_rhodopsin-like"/>
    <property type="match status" value="1"/>
</dbReference>
<name>A0A3S1HWV5_ELYCH</name>
<proteinExistence type="inferred from homology"/>
<organism evidence="12 13">
    <name type="scientific">Elysia chlorotica</name>
    <name type="common">Eastern emerald elysia</name>
    <name type="synonym">Sea slug</name>
    <dbReference type="NCBI Taxonomy" id="188477"/>
    <lineage>
        <taxon>Eukaryota</taxon>
        <taxon>Metazoa</taxon>
        <taxon>Spiralia</taxon>
        <taxon>Lophotrochozoa</taxon>
        <taxon>Mollusca</taxon>
        <taxon>Gastropoda</taxon>
        <taxon>Heterobranchia</taxon>
        <taxon>Euthyneura</taxon>
        <taxon>Panpulmonata</taxon>
        <taxon>Sacoglossa</taxon>
        <taxon>Placobranchoidea</taxon>
        <taxon>Plakobranchidae</taxon>
        <taxon>Elysia</taxon>
    </lineage>
</organism>
<evidence type="ECO:0000256" key="10">
    <source>
        <dbReference type="SAM" id="Phobius"/>
    </source>
</evidence>
<dbReference type="PANTHER" id="PTHR24238">
    <property type="entry name" value="G-PROTEIN COUPLED RECEPTOR"/>
    <property type="match status" value="1"/>
</dbReference>
<feature type="transmembrane region" description="Helical" evidence="10">
    <location>
        <begin position="166"/>
        <end position="188"/>
    </location>
</feature>
<dbReference type="STRING" id="188477.A0A3S1HWV5"/>
<comment type="subcellular location">
    <subcellularLocation>
        <location evidence="1">Membrane</location>
        <topology evidence="1">Multi-pass membrane protein</topology>
    </subcellularLocation>
</comment>
<feature type="non-terminal residue" evidence="12">
    <location>
        <position position="462"/>
    </location>
</feature>
<gene>
    <name evidence="12" type="ORF">EGW08_004507</name>
</gene>
<dbReference type="EMBL" id="RQTK01000102">
    <property type="protein sequence ID" value="RUS87761.1"/>
    <property type="molecule type" value="Genomic_DNA"/>
</dbReference>
<protein>
    <recommendedName>
        <fullName evidence="11">G-protein coupled receptors family 1 profile domain-containing protein</fullName>
    </recommendedName>
</protein>
<comment type="caution">
    <text evidence="12">The sequence shown here is derived from an EMBL/GenBank/DDBJ whole genome shotgun (WGS) entry which is preliminary data.</text>
</comment>
<evidence type="ECO:0000256" key="2">
    <source>
        <dbReference type="ARBA" id="ARBA00022692"/>
    </source>
</evidence>
<feature type="region of interest" description="Disordered" evidence="9">
    <location>
        <begin position="212"/>
        <end position="286"/>
    </location>
</feature>
<keyword evidence="2 8" id="KW-0812">Transmembrane</keyword>
<feature type="transmembrane region" description="Helical" evidence="10">
    <location>
        <begin position="382"/>
        <end position="408"/>
    </location>
</feature>
<evidence type="ECO:0000256" key="1">
    <source>
        <dbReference type="ARBA" id="ARBA00004141"/>
    </source>
</evidence>
<dbReference type="OrthoDB" id="6157309at2759"/>
<feature type="transmembrane region" description="Helical" evidence="10">
    <location>
        <begin position="6"/>
        <end position="24"/>
    </location>
</feature>
<dbReference type="PANTHER" id="PTHR24238:SF47">
    <property type="entry name" value="ECDYSTEROIDS_DOPAMINE RECEPTOR-RELATED"/>
    <property type="match status" value="1"/>
</dbReference>
<dbReference type="InterPro" id="IPR017452">
    <property type="entry name" value="GPCR_Rhodpsn_7TM"/>
</dbReference>
<keyword evidence="3 10" id="KW-1133">Transmembrane helix</keyword>
<feature type="compositionally biased region" description="Basic and acidic residues" evidence="9">
    <location>
        <begin position="248"/>
        <end position="265"/>
    </location>
</feature>
<keyword evidence="7 8" id="KW-0807">Transducer</keyword>
<reference evidence="12 13" key="1">
    <citation type="submission" date="2019-01" db="EMBL/GenBank/DDBJ databases">
        <title>A draft genome assembly of the solar-powered sea slug Elysia chlorotica.</title>
        <authorList>
            <person name="Cai H."/>
            <person name="Li Q."/>
            <person name="Fang X."/>
            <person name="Li J."/>
            <person name="Curtis N.E."/>
            <person name="Altenburger A."/>
            <person name="Shibata T."/>
            <person name="Feng M."/>
            <person name="Maeda T."/>
            <person name="Schwartz J.A."/>
            <person name="Shigenobu S."/>
            <person name="Lundholm N."/>
            <person name="Nishiyama T."/>
            <person name="Yang H."/>
            <person name="Hasebe M."/>
            <person name="Li S."/>
            <person name="Pierce S.K."/>
            <person name="Wang J."/>
        </authorList>
    </citation>
    <scope>NUCLEOTIDE SEQUENCE [LARGE SCALE GENOMIC DNA]</scope>
    <source>
        <strain evidence="12">EC2010</strain>
        <tissue evidence="12">Whole organism of an adult</tissue>
    </source>
</reference>
<feature type="transmembrane region" description="Helical" evidence="10">
    <location>
        <begin position="420"/>
        <end position="444"/>
    </location>
</feature>
<dbReference type="InterPro" id="IPR000276">
    <property type="entry name" value="GPCR_Rhodpsn"/>
</dbReference>
<evidence type="ECO:0000256" key="5">
    <source>
        <dbReference type="ARBA" id="ARBA00023136"/>
    </source>
</evidence>
<dbReference type="GO" id="GO:0016020">
    <property type="term" value="C:membrane"/>
    <property type="evidence" value="ECO:0007669"/>
    <property type="project" value="UniProtKB-SubCell"/>
</dbReference>
<accession>A0A3S1HWV5</accession>
<feature type="compositionally biased region" description="Low complexity" evidence="9">
    <location>
        <begin position="231"/>
        <end position="241"/>
    </location>
</feature>
<keyword evidence="4 8" id="KW-0297">G-protein coupled receptor</keyword>
<dbReference type="PROSITE" id="PS50262">
    <property type="entry name" value="G_PROTEIN_RECEP_F1_2"/>
    <property type="match status" value="1"/>
</dbReference>
<evidence type="ECO:0000313" key="12">
    <source>
        <dbReference type="EMBL" id="RUS87761.1"/>
    </source>
</evidence>
<dbReference type="PRINTS" id="PR00237">
    <property type="entry name" value="GPCRRHODOPSN"/>
</dbReference>
<dbReference type="SUPFAM" id="SSF81321">
    <property type="entry name" value="Family A G protein-coupled receptor-like"/>
    <property type="match status" value="1"/>
</dbReference>
<feature type="transmembrane region" description="Helical" evidence="10">
    <location>
        <begin position="36"/>
        <end position="54"/>
    </location>
</feature>
<evidence type="ECO:0000256" key="3">
    <source>
        <dbReference type="ARBA" id="ARBA00022989"/>
    </source>
</evidence>
<feature type="transmembrane region" description="Helical" evidence="10">
    <location>
        <begin position="74"/>
        <end position="95"/>
    </location>
</feature>
<feature type="domain" description="G-protein coupled receptors family 1 profile" evidence="11">
    <location>
        <begin position="17"/>
        <end position="441"/>
    </location>
</feature>
<evidence type="ECO:0000256" key="4">
    <source>
        <dbReference type="ARBA" id="ARBA00023040"/>
    </source>
</evidence>
<dbReference type="AlphaFoldDB" id="A0A3S1HWV5"/>
<dbReference type="Gene3D" id="1.20.1070.10">
    <property type="entry name" value="Rhodopsin 7-helix transmembrane proteins"/>
    <property type="match status" value="2"/>
</dbReference>
<feature type="region of interest" description="Disordered" evidence="9">
    <location>
        <begin position="299"/>
        <end position="318"/>
    </location>
</feature>
<evidence type="ECO:0000256" key="6">
    <source>
        <dbReference type="ARBA" id="ARBA00023170"/>
    </source>
</evidence>
<evidence type="ECO:0000256" key="8">
    <source>
        <dbReference type="RuleBase" id="RU000688"/>
    </source>
</evidence>
<evidence type="ECO:0000256" key="9">
    <source>
        <dbReference type="SAM" id="MobiDB-lite"/>
    </source>
</evidence>
<feature type="non-terminal residue" evidence="12">
    <location>
        <position position="1"/>
    </location>
</feature>
<dbReference type="Proteomes" id="UP000271974">
    <property type="component" value="Unassembled WGS sequence"/>
</dbReference>
<keyword evidence="5 10" id="KW-0472">Membrane</keyword>
<sequence>IPAMVFIGLLMVFGIVGNLLVVYVYGFKFKPSTQHFLIVCLACLDLLMACIAMPTDIADLRFHHTFSSLAACKLLRFITMFSSTSSSFTLVTIAWDRHKRVTRPLTRQMTLRDAKVWEGVNLVAALFVSWPLLVITGLRTSETRVPGLFGTDCSFSDSFHGTFWPLLYNSILGLGFAIMVAVLGTLYYQIWKRAKRHRIYMAKRLDRGPVSTTSAIDEAEGRARNGRGPLNQNCPNVNNNEENCETIPNKDKESPQRGKDGDNDKNTSTIFSHKEHTSPKPGADTTQSLTLDLCQKSSEYQQDPTNTNLPQSSPQLNSKLPDMQGNAFGSSILRNAELDTTKFPEKISIHLARSDSVRSVCLPSSSGGTSKRRTRSVDKTTIVAFAVSIVFVVSFLPYLILMFVRAFVEDFDYSLKDSVLWLYSVFLRFYLLNSAANPLLYGWLNKRFRAECRRLLCCERRV</sequence>
<evidence type="ECO:0000313" key="13">
    <source>
        <dbReference type="Proteomes" id="UP000271974"/>
    </source>
</evidence>
<feature type="transmembrane region" description="Helical" evidence="10">
    <location>
        <begin position="116"/>
        <end position="138"/>
    </location>
</feature>